<dbReference type="PANTHER" id="PTHR30483">
    <property type="entry name" value="LEUCINE-SPECIFIC-BINDING PROTEIN"/>
    <property type="match status" value="1"/>
</dbReference>
<accession>A0A8J7C516</accession>
<keyword evidence="2 3" id="KW-0732">Signal</keyword>
<evidence type="ECO:0000256" key="3">
    <source>
        <dbReference type="SAM" id="SignalP"/>
    </source>
</evidence>
<reference evidence="5 6" key="1">
    <citation type="submission" date="2020-08" db="EMBL/GenBank/DDBJ databases">
        <title>Acidobacteriota in marine sediments use diverse sulfur dissimilation pathways.</title>
        <authorList>
            <person name="Wasmund K."/>
        </authorList>
    </citation>
    <scope>NUCLEOTIDE SEQUENCE [LARGE SCALE GENOMIC DNA]</scope>
    <source>
        <strain evidence="5">MAG AM3-A</strain>
    </source>
</reference>
<protein>
    <submittedName>
        <fullName evidence="5">ABC transporter substrate-binding protein</fullName>
    </submittedName>
</protein>
<dbReference type="InterPro" id="IPR028081">
    <property type="entry name" value="Leu-bd"/>
</dbReference>
<dbReference type="Pfam" id="PF13458">
    <property type="entry name" value="Peripla_BP_6"/>
    <property type="match status" value="1"/>
</dbReference>
<dbReference type="EMBL" id="JACXWA010000071">
    <property type="protein sequence ID" value="MBD3870606.1"/>
    <property type="molecule type" value="Genomic_DNA"/>
</dbReference>
<dbReference type="InterPro" id="IPR028082">
    <property type="entry name" value="Peripla_BP_I"/>
</dbReference>
<evidence type="ECO:0000256" key="2">
    <source>
        <dbReference type="ARBA" id="ARBA00022729"/>
    </source>
</evidence>
<proteinExistence type="inferred from homology"/>
<sequence length="388" mass="42372">MKPAKTMAMTLLTLAAVIALSACSSKPVVGVLLPMTGEASTYGESMKRGIDLALEMDQAVLPTGFQVVWGDTASVPETGAAEMKRMAGEGAVLFVAGTTSDTARALLPMLDETNSIAVSPSASAPSLTKDSRRFFRVFASDELEGRRAGRFLYDDQDKTTVLIFAADSAQARGIEPPFRLVFEQAMGGEVVGRVALDDDGWESESADLLAAHNPASVYIIGYGDETIEALRHLRGKGFEGPICATSAFYTSQIVENNPELVEGVYFPQPAFDIQSEAQLTQDFVNSYRQRFQADPDIYAAHAFDAMRIVIFVASESKSFSPVDIRKLLAFGVKEFPGVTGIIQFNDYGDVHHNPIMFIVKDGHVINYERYIEEEKAKIREKIKELLKG</sequence>
<dbReference type="PROSITE" id="PS51257">
    <property type="entry name" value="PROKAR_LIPOPROTEIN"/>
    <property type="match status" value="1"/>
</dbReference>
<evidence type="ECO:0000313" key="6">
    <source>
        <dbReference type="Proteomes" id="UP000598633"/>
    </source>
</evidence>
<dbReference type="Gene3D" id="3.40.50.2300">
    <property type="match status" value="2"/>
</dbReference>
<evidence type="ECO:0000259" key="4">
    <source>
        <dbReference type="Pfam" id="PF13458"/>
    </source>
</evidence>
<dbReference type="InterPro" id="IPR051010">
    <property type="entry name" value="BCAA_transport"/>
</dbReference>
<dbReference type="SUPFAM" id="SSF53822">
    <property type="entry name" value="Periplasmic binding protein-like I"/>
    <property type="match status" value="1"/>
</dbReference>
<feature type="signal peptide" evidence="3">
    <location>
        <begin position="1"/>
        <end position="21"/>
    </location>
</feature>
<evidence type="ECO:0000313" key="5">
    <source>
        <dbReference type="EMBL" id="MBD3870606.1"/>
    </source>
</evidence>
<name>A0A8J7C516_9BACT</name>
<feature type="domain" description="Leucine-binding protein" evidence="4">
    <location>
        <begin position="29"/>
        <end position="346"/>
    </location>
</feature>
<comment type="similarity">
    <text evidence="1">Belongs to the leucine-binding protein family.</text>
</comment>
<organism evidence="5 6">
    <name type="scientific">Candidatus Sulfomarinibacter kjeldsenii</name>
    <dbReference type="NCBI Taxonomy" id="2885994"/>
    <lineage>
        <taxon>Bacteria</taxon>
        <taxon>Pseudomonadati</taxon>
        <taxon>Acidobacteriota</taxon>
        <taxon>Thermoanaerobaculia</taxon>
        <taxon>Thermoanaerobaculales</taxon>
        <taxon>Candidatus Sulfomarinibacteraceae</taxon>
        <taxon>Candidatus Sulfomarinibacter</taxon>
    </lineage>
</organism>
<dbReference type="PANTHER" id="PTHR30483:SF6">
    <property type="entry name" value="PERIPLASMIC BINDING PROTEIN OF ABC TRANSPORTER FOR NATURAL AMINO ACIDS"/>
    <property type="match status" value="1"/>
</dbReference>
<evidence type="ECO:0000256" key="1">
    <source>
        <dbReference type="ARBA" id="ARBA00010062"/>
    </source>
</evidence>
<dbReference type="Proteomes" id="UP000598633">
    <property type="component" value="Unassembled WGS sequence"/>
</dbReference>
<dbReference type="AlphaFoldDB" id="A0A8J7C516"/>
<comment type="caution">
    <text evidence="5">The sequence shown here is derived from an EMBL/GenBank/DDBJ whole genome shotgun (WGS) entry which is preliminary data.</text>
</comment>
<feature type="chain" id="PRO_5035148385" evidence="3">
    <location>
        <begin position="22"/>
        <end position="388"/>
    </location>
</feature>
<gene>
    <name evidence="5" type="ORF">IFJ97_04530</name>
</gene>